<protein>
    <submittedName>
        <fullName evidence="2">Uncharacterized protein</fullName>
    </submittedName>
</protein>
<feature type="chain" id="PRO_5001653317" evidence="1">
    <location>
        <begin position="23"/>
        <end position="141"/>
    </location>
</feature>
<dbReference type="KEGG" id="ngg:RG540_CH36810"/>
<dbReference type="eggNOG" id="ENOG50313B4">
    <property type="taxonomic scope" value="Bacteria"/>
</dbReference>
<dbReference type="GeneID" id="24259612"/>
<dbReference type="RefSeq" id="WP_038590829.1">
    <property type="nucleotide sequence ID" value="NZ_HG938353.1"/>
</dbReference>
<dbReference type="EMBL" id="HG938353">
    <property type="protein sequence ID" value="CDN49838.1"/>
    <property type="molecule type" value="Genomic_DNA"/>
</dbReference>
<dbReference type="HOGENOM" id="CLU_1823299_0_0_5"/>
<keyword evidence="1" id="KW-0732">Signal</keyword>
<dbReference type="PATRIC" id="fig|1028800.3.peg.3733"/>
<dbReference type="AlphaFoldDB" id="A0A068SUF3"/>
<evidence type="ECO:0000313" key="2">
    <source>
        <dbReference type="EMBL" id="CDN49838.1"/>
    </source>
</evidence>
<gene>
    <name evidence="2" type="ORF">RG540_CH36810</name>
</gene>
<evidence type="ECO:0000256" key="1">
    <source>
        <dbReference type="SAM" id="SignalP"/>
    </source>
</evidence>
<dbReference type="OrthoDB" id="8417870at2"/>
<proteinExistence type="predicted"/>
<reference evidence="3" key="1">
    <citation type="journal article" date="2014" name="BMC Genomics">
        <title>Genome sequencing of two Neorhizobium galegae strains reveals a noeT gene responsible for the unusual acetylation of the nodulation factors.</title>
        <authorList>
            <person name="Osterman J."/>
            <person name="Marsh J."/>
            <person name="Laine P.K."/>
            <person name="Zeng Z."/>
            <person name="Alatalo E."/>
            <person name="Sullivan J.T."/>
            <person name="Young J.P."/>
            <person name="Thomas-Oates J."/>
            <person name="Paulin L."/>
            <person name="Lindstrom K."/>
        </authorList>
    </citation>
    <scope>NUCLEOTIDE SEQUENCE [LARGE SCALE GENOMIC DNA]</scope>
    <source>
        <strain evidence="3">HAMBI 540</strain>
    </source>
</reference>
<evidence type="ECO:0000313" key="3">
    <source>
        <dbReference type="Proteomes" id="UP000028181"/>
    </source>
</evidence>
<organism evidence="2 3">
    <name type="scientific">Neorhizobium galegae bv. orientalis str. HAMBI 540</name>
    <dbReference type="NCBI Taxonomy" id="1028800"/>
    <lineage>
        <taxon>Bacteria</taxon>
        <taxon>Pseudomonadati</taxon>
        <taxon>Pseudomonadota</taxon>
        <taxon>Alphaproteobacteria</taxon>
        <taxon>Hyphomicrobiales</taxon>
        <taxon>Rhizobiaceae</taxon>
        <taxon>Rhizobium/Agrobacterium group</taxon>
        <taxon>Neorhizobium</taxon>
    </lineage>
</organism>
<keyword evidence="3" id="KW-1185">Reference proteome</keyword>
<name>A0A068SUF3_NEOGA</name>
<dbReference type="Proteomes" id="UP000028181">
    <property type="component" value="Chromosome I"/>
</dbReference>
<feature type="signal peptide" evidence="1">
    <location>
        <begin position="1"/>
        <end position="22"/>
    </location>
</feature>
<accession>A0A068SUF3</accession>
<sequence>MIANRIKPVLVAAALFASLASAANARDGWRGADSSVYRLGGNHWVEQGDGASNVESFRVFYTGTASFVRRLGIFSGPLQAPPIPDFGIHFARYFSEDYWQGEDGRVVLAPKAKIIDVGAGLRGFGNACSYEAGVCVIRGGN</sequence>